<accession>A0A3R7NUS5</accession>
<feature type="compositionally biased region" description="Polar residues" evidence="1">
    <location>
        <begin position="59"/>
        <end position="70"/>
    </location>
</feature>
<sequence length="314" mass="33883">MYSFVNNNSFSTALTSRRPITLDDIEPSHREDVWRLLGLLPGGDRGVKKVDPLQHKGPSRTNNGQASTGLGATKSLEGGAASTRARGGLMRDMSVDLTRDSSPVSSLTSTPLKQDALKEAQGKEEEGGGQWAHGSLPAASLTPLEGSAVSNHKHGVRRHHQLVSYTSLPFDGAGGGRLGGGIGSLALDPTFSPASLLCVPVACPGKETLAVLACLVDKTSEMEFDQEDVLTVQECFKYTIGMLVNTLTAEREHRLRTQCQALLNVAQNLFTHLDDVTVLLREVMAEARKLTDAERCSSSSWTRTTISWLTWRKS</sequence>
<proteinExistence type="predicted"/>
<name>A0A3R7NUS5_PENVA</name>
<comment type="caution">
    <text evidence="2">The sequence shown here is derived from an EMBL/GenBank/DDBJ whole genome shotgun (WGS) entry which is preliminary data.</text>
</comment>
<feature type="region of interest" description="Disordered" evidence="1">
    <location>
        <begin position="45"/>
        <end position="137"/>
    </location>
</feature>
<dbReference type="OrthoDB" id="295473at2759"/>
<dbReference type="InterPro" id="IPR029016">
    <property type="entry name" value="GAF-like_dom_sf"/>
</dbReference>
<feature type="compositionally biased region" description="Basic and acidic residues" evidence="1">
    <location>
        <begin position="45"/>
        <end position="54"/>
    </location>
</feature>
<feature type="compositionally biased region" description="Basic and acidic residues" evidence="1">
    <location>
        <begin position="115"/>
        <end position="126"/>
    </location>
</feature>
<dbReference type="Proteomes" id="UP000283509">
    <property type="component" value="Unassembled WGS sequence"/>
</dbReference>
<reference evidence="2 3" key="1">
    <citation type="submission" date="2018-04" db="EMBL/GenBank/DDBJ databases">
        <authorList>
            <person name="Zhang X."/>
            <person name="Yuan J."/>
            <person name="Li F."/>
            <person name="Xiang J."/>
        </authorList>
    </citation>
    <scope>NUCLEOTIDE SEQUENCE [LARGE SCALE GENOMIC DNA]</scope>
    <source>
        <tissue evidence="2">Muscle</tissue>
    </source>
</reference>
<protein>
    <submittedName>
        <fullName evidence="2">Putative cGMP-dependent 3</fullName>
    </submittedName>
</protein>
<dbReference type="SUPFAM" id="SSF55781">
    <property type="entry name" value="GAF domain-like"/>
    <property type="match status" value="1"/>
</dbReference>
<gene>
    <name evidence="2" type="ORF">C7M84_014689</name>
</gene>
<keyword evidence="3" id="KW-1185">Reference proteome</keyword>
<dbReference type="STRING" id="6689.A0A3R7NUS5"/>
<dbReference type="Gene3D" id="3.30.450.40">
    <property type="match status" value="1"/>
</dbReference>
<evidence type="ECO:0000313" key="2">
    <source>
        <dbReference type="EMBL" id="ROT67250.1"/>
    </source>
</evidence>
<dbReference type="AlphaFoldDB" id="A0A3R7NUS5"/>
<reference evidence="2 3" key="2">
    <citation type="submission" date="2019-01" db="EMBL/GenBank/DDBJ databases">
        <title>The decoding of complex shrimp genome reveals the adaptation for benthos swimmer, frequently molting mechanism and breeding impact on genome.</title>
        <authorList>
            <person name="Sun Y."/>
            <person name="Gao Y."/>
            <person name="Yu Y."/>
        </authorList>
    </citation>
    <scope>NUCLEOTIDE SEQUENCE [LARGE SCALE GENOMIC DNA]</scope>
    <source>
        <tissue evidence="2">Muscle</tissue>
    </source>
</reference>
<evidence type="ECO:0000313" key="3">
    <source>
        <dbReference type="Proteomes" id="UP000283509"/>
    </source>
</evidence>
<dbReference type="EMBL" id="QCYY01002829">
    <property type="protein sequence ID" value="ROT67250.1"/>
    <property type="molecule type" value="Genomic_DNA"/>
</dbReference>
<feature type="compositionally biased region" description="Low complexity" evidence="1">
    <location>
        <begin position="101"/>
        <end position="112"/>
    </location>
</feature>
<organism evidence="2 3">
    <name type="scientific">Penaeus vannamei</name>
    <name type="common">Whiteleg shrimp</name>
    <name type="synonym">Litopenaeus vannamei</name>
    <dbReference type="NCBI Taxonomy" id="6689"/>
    <lineage>
        <taxon>Eukaryota</taxon>
        <taxon>Metazoa</taxon>
        <taxon>Ecdysozoa</taxon>
        <taxon>Arthropoda</taxon>
        <taxon>Crustacea</taxon>
        <taxon>Multicrustacea</taxon>
        <taxon>Malacostraca</taxon>
        <taxon>Eumalacostraca</taxon>
        <taxon>Eucarida</taxon>
        <taxon>Decapoda</taxon>
        <taxon>Dendrobranchiata</taxon>
        <taxon>Penaeoidea</taxon>
        <taxon>Penaeidae</taxon>
        <taxon>Penaeus</taxon>
    </lineage>
</organism>
<evidence type="ECO:0000256" key="1">
    <source>
        <dbReference type="SAM" id="MobiDB-lite"/>
    </source>
</evidence>